<organism evidence="2 3">
    <name type="scientific">Shewanella atlantica</name>
    <dbReference type="NCBI Taxonomy" id="271099"/>
    <lineage>
        <taxon>Bacteria</taxon>
        <taxon>Pseudomonadati</taxon>
        <taxon>Pseudomonadota</taxon>
        <taxon>Gammaproteobacteria</taxon>
        <taxon>Alteromonadales</taxon>
        <taxon>Shewanellaceae</taxon>
        <taxon>Shewanella</taxon>
    </lineage>
</organism>
<evidence type="ECO:0000313" key="2">
    <source>
        <dbReference type="EMBL" id="RTR34286.1"/>
    </source>
</evidence>
<dbReference type="EMBL" id="RXNV01000001">
    <property type="protein sequence ID" value="RTR34286.1"/>
    <property type="molecule type" value="Genomic_DNA"/>
</dbReference>
<protein>
    <submittedName>
        <fullName evidence="2">Uncharacterized protein</fullName>
    </submittedName>
</protein>
<comment type="caution">
    <text evidence="2">The sequence shown here is derived from an EMBL/GenBank/DDBJ whole genome shotgun (WGS) entry which is preliminary data.</text>
</comment>
<proteinExistence type="predicted"/>
<name>A0A3S0IFE9_9GAMM</name>
<keyword evidence="3" id="KW-1185">Reference proteome</keyword>
<accession>A0A3S0IFE9</accession>
<dbReference type="RefSeq" id="WP_126503384.1">
    <property type="nucleotide sequence ID" value="NZ_RXNV01000001.1"/>
</dbReference>
<evidence type="ECO:0000313" key="3">
    <source>
        <dbReference type="Proteomes" id="UP000282060"/>
    </source>
</evidence>
<gene>
    <name evidence="2" type="ORF">EKG39_00985</name>
</gene>
<feature type="compositionally biased region" description="Low complexity" evidence="1">
    <location>
        <begin position="39"/>
        <end position="53"/>
    </location>
</feature>
<feature type="region of interest" description="Disordered" evidence="1">
    <location>
        <begin position="22"/>
        <end position="70"/>
    </location>
</feature>
<dbReference type="AlphaFoldDB" id="A0A3S0IFE9"/>
<dbReference type="Proteomes" id="UP000282060">
    <property type="component" value="Unassembled WGS sequence"/>
</dbReference>
<evidence type="ECO:0000256" key="1">
    <source>
        <dbReference type="SAM" id="MobiDB-lite"/>
    </source>
</evidence>
<reference evidence="2 3" key="1">
    <citation type="submission" date="2018-12" db="EMBL/GenBank/DDBJ databases">
        <authorList>
            <person name="Yu L."/>
        </authorList>
    </citation>
    <scope>NUCLEOTIDE SEQUENCE [LARGE SCALE GENOMIC DNA]</scope>
    <source>
        <strain evidence="2 3">HAW-EB5</strain>
    </source>
</reference>
<dbReference type="OrthoDB" id="6119046at2"/>
<sequence>MNPIANATSAASQLSTAPNVADAYGVNSQQTEAGKSSDKVSLSQSQSTRASSSKEAVKDESVSLSPRAQRAQKIEGMAKDFFSSGNFTTQDIPRLVQRLYQDGILSDSQLTRLSEGGFDIPDPTTKPEDLKSFIKEQRNELETAQAEKGEGASSGTEGVLIKLLDDAESVIDGMGNAQSPVISQKATRVSAQLNVYLRGDVELTQSSREQWQGLKSVMQLAASMGDNQQASGQLSSYLALGKA</sequence>